<evidence type="ECO:0000313" key="2">
    <source>
        <dbReference type="Proteomes" id="UP000735302"/>
    </source>
</evidence>
<keyword evidence="2" id="KW-1185">Reference proteome</keyword>
<protein>
    <submittedName>
        <fullName evidence="1">Uncharacterized protein</fullName>
    </submittedName>
</protein>
<evidence type="ECO:0000313" key="1">
    <source>
        <dbReference type="EMBL" id="GFO10156.1"/>
    </source>
</evidence>
<dbReference type="EMBL" id="BLXT01004148">
    <property type="protein sequence ID" value="GFO10156.1"/>
    <property type="molecule type" value="Genomic_DNA"/>
</dbReference>
<sequence length="96" mass="11570">MEINERYKNQTLKLIHPYIEERNQEAGEKSGARAKINKETEIRRRRQRLYLTTRLYLSIAKMISRKTLATSEGRKRIWLGLMREEAYRDKETTIEV</sequence>
<organism evidence="1 2">
    <name type="scientific">Plakobranchus ocellatus</name>
    <dbReference type="NCBI Taxonomy" id="259542"/>
    <lineage>
        <taxon>Eukaryota</taxon>
        <taxon>Metazoa</taxon>
        <taxon>Spiralia</taxon>
        <taxon>Lophotrochozoa</taxon>
        <taxon>Mollusca</taxon>
        <taxon>Gastropoda</taxon>
        <taxon>Heterobranchia</taxon>
        <taxon>Euthyneura</taxon>
        <taxon>Panpulmonata</taxon>
        <taxon>Sacoglossa</taxon>
        <taxon>Placobranchoidea</taxon>
        <taxon>Plakobranchidae</taxon>
        <taxon>Plakobranchus</taxon>
    </lineage>
</organism>
<accession>A0AAV4AUC9</accession>
<proteinExistence type="predicted"/>
<name>A0AAV4AUC9_9GAST</name>
<reference evidence="1 2" key="1">
    <citation type="journal article" date="2021" name="Elife">
        <title>Chloroplast acquisition without the gene transfer in kleptoplastic sea slugs, Plakobranchus ocellatus.</title>
        <authorList>
            <person name="Maeda T."/>
            <person name="Takahashi S."/>
            <person name="Yoshida T."/>
            <person name="Shimamura S."/>
            <person name="Takaki Y."/>
            <person name="Nagai Y."/>
            <person name="Toyoda A."/>
            <person name="Suzuki Y."/>
            <person name="Arimoto A."/>
            <person name="Ishii H."/>
            <person name="Satoh N."/>
            <person name="Nishiyama T."/>
            <person name="Hasebe M."/>
            <person name="Maruyama T."/>
            <person name="Minagawa J."/>
            <person name="Obokata J."/>
            <person name="Shigenobu S."/>
        </authorList>
    </citation>
    <scope>NUCLEOTIDE SEQUENCE [LARGE SCALE GENOMIC DNA]</scope>
</reference>
<dbReference type="Proteomes" id="UP000735302">
    <property type="component" value="Unassembled WGS sequence"/>
</dbReference>
<dbReference type="AlphaFoldDB" id="A0AAV4AUC9"/>
<gene>
    <name evidence="1" type="ORF">PoB_003666100</name>
</gene>
<comment type="caution">
    <text evidence="1">The sequence shown here is derived from an EMBL/GenBank/DDBJ whole genome shotgun (WGS) entry which is preliminary data.</text>
</comment>